<dbReference type="GO" id="GO:0008270">
    <property type="term" value="F:zinc ion binding"/>
    <property type="evidence" value="ECO:0007669"/>
    <property type="project" value="UniProtKB-KW"/>
</dbReference>
<evidence type="ECO:0000259" key="16">
    <source>
        <dbReference type="PROSITE" id="PS51184"/>
    </source>
</evidence>
<feature type="region of interest" description="Disordered" evidence="14">
    <location>
        <begin position="459"/>
        <end position="482"/>
    </location>
</feature>
<dbReference type="GO" id="GO:0007420">
    <property type="term" value="P:brain development"/>
    <property type="evidence" value="ECO:0007669"/>
    <property type="project" value="UniProtKB-ARBA"/>
</dbReference>
<dbReference type="AlphaFoldDB" id="A0A8C8IEL1"/>
<evidence type="ECO:0000256" key="10">
    <source>
        <dbReference type="ARBA" id="ARBA00023015"/>
    </source>
</evidence>
<dbReference type="GO" id="GO:0006325">
    <property type="term" value="P:chromatin organization"/>
    <property type="evidence" value="ECO:0007669"/>
    <property type="project" value="UniProtKB-KW"/>
</dbReference>
<dbReference type="SMART" id="SM00249">
    <property type="entry name" value="PHD"/>
    <property type="match status" value="1"/>
</dbReference>
<dbReference type="Ensembl" id="ENSOTST00005084753.2">
    <property type="protein sequence ID" value="ENSOTSP00005078221.1"/>
    <property type="gene ID" value="ENSOTSG00005036844.2"/>
</dbReference>
<evidence type="ECO:0000256" key="2">
    <source>
        <dbReference type="ARBA" id="ARBA00006942"/>
    </source>
</evidence>
<accession>A0A8C8IEL1</accession>
<keyword evidence="4 13" id="KW-0863">Zinc-finger</keyword>
<evidence type="ECO:0000256" key="1">
    <source>
        <dbReference type="ARBA" id="ARBA00004123"/>
    </source>
</evidence>
<dbReference type="Gene3D" id="2.60.120.650">
    <property type="entry name" value="Cupin"/>
    <property type="match status" value="1"/>
</dbReference>
<feature type="compositionally biased region" description="Basic residues" evidence="14">
    <location>
        <begin position="459"/>
        <end position="478"/>
    </location>
</feature>
<keyword evidence="9" id="KW-0408">Iron</keyword>
<evidence type="ECO:0000256" key="13">
    <source>
        <dbReference type="PROSITE-ProRule" id="PRU00146"/>
    </source>
</evidence>
<dbReference type="InterPro" id="IPR050690">
    <property type="entry name" value="JHDM1_Histone_Demethylase"/>
</dbReference>
<keyword evidence="11" id="KW-0804">Transcription</keyword>
<dbReference type="GeneTree" id="ENSGT00940000158039"/>
<feature type="domain" description="JmjC" evidence="16">
    <location>
        <begin position="198"/>
        <end position="358"/>
    </location>
</feature>
<dbReference type="Pfam" id="PF17811">
    <property type="entry name" value="JHD"/>
    <property type="match status" value="1"/>
</dbReference>
<dbReference type="PROSITE" id="PS50016">
    <property type="entry name" value="ZF_PHD_2"/>
    <property type="match status" value="1"/>
</dbReference>
<keyword evidence="6" id="KW-0156">Chromatin regulator</keyword>
<feature type="domain" description="PHD-type" evidence="15">
    <location>
        <begin position="5"/>
        <end position="56"/>
    </location>
</feature>
<dbReference type="InterPro" id="IPR001965">
    <property type="entry name" value="Znf_PHD"/>
</dbReference>
<evidence type="ECO:0000256" key="11">
    <source>
        <dbReference type="ARBA" id="ARBA00023163"/>
    </source>
</evidence>
<dbReference type="InterPro" id="IPR019786">
    <property type="entry name" value="Zinc_finger_PHD-type_CS"/>
</dbReference>
<dbReference type="InterPro" id="IPR011011">
    <property type="entry name" value="Znf_FYVE_PHD"/>
</dbReference>
<protein>
    <submittedName>
        <fullName evidence="17">Uncharacterized protein</fullName>
    </submittedName>
</protein>
<dbReference type="FunFam" id="3.30.40.10:FF:000193">
    <property type="entry name" value="lysine-specific demethylase PHF2 isoform X1"/>
    <property type="match status" value="1"/>
</dbReference>
<evidence type="ECO:0000313" key="17">
    <source>
        <dbReference type="Ensembl" id="ENSOTSP00005078221.1"/>
    </source>
</evidence>
<keyword evidence="3" id="KW-0479">Metal-binding</keyword>
<keyword evidence="12" id="KW-0539">Nucleus</keyword>
<evidence type="ECO:0000256" key="12">
    <source>
        <dbReference type="ARBA" id="ARBA00023242"/>
    </source>
</evidence>
<dbReference type="InterPro" id="IPR003347">
    <property type="entry name" value="JmjC_dom"/>
</dbReference>
<evidence type="ECO:0000256" key="3">
    <source>
        <dbReference type="ARBA" id="ARBA00022723"/>
    </source>
</evidence>
<gene>
    <name evidence="17" type="primary">LOC112218787</name>
</gene>
<evidence type="ECO:0000256" key="8">
    <source>
        <dbReference type="ARBA" id="ARBA00023002"/>
    </source>
</evidence>
<evidence type="ECO:0000256" key="7">
    <source>
        <dbReference type="ARBA" id="ARBA00022964"/>
    </source>
</evidence>
<keyword evidence="10" id="KW-0805">Transcription regulation</keyword>
<organism evidence="17 18">
    <name type="scientific">Oncorhynchus tshawytscha</name>
    <name type="common">Chinook salmon</name>
    <name type="synonym">Salmo tshawytscha</name>
    <dbReference type="NCBI Taxonomy" id="74940"/>
    <lineage>
        <taxon>Eukaryota</taxon>
        <taxon>Metazoa</taxon>
        <taxon>Chordata</taxon>
        <taxon>Craniata</taxon>
        <taxon>Vertebrata</taxon>
        <taxon>Euteleostomi</taxon>
        <taxon>Actinopterygii</taxon>
        <taxon>Neopterygii</taxon>
        <taxon>Teleostei</taxon>
        <taxon>Protacanthopterygii</taxon>
        <taxon>Salmoniformes</taxon>
        <taxon>Salmonidae</taxon>
        <taxon>Salmoninae</taxon>
        <taxon>Oncorhynchus</taxon>
    </lineage>
</organism>
<dbReference type="PROSITE" id="PS51184">
    <property type="entry name" value="JMJC"/>
    <property type="match status" value="1"/>
</dbReference>
<dbReference type="InterPro" id="IPR019787">
    <property type="entry name" value="Znf_PHD-finger"/>
</dbReference>
<evidence type="ECO:0000256" key="4">
    <source>
        <dbReference type="ARBA" id="ARBA00022771"/>
    </source>
</evidence>
<dbReference type="InterPro" id="IPR041070">
    <property type="entry name" value="JHD"/>
</dbReference>
<evidence type="ECO:0000256" key="5">
    <source>
        <dbReference type="ARBA" id="ARBA00022833"/>
    </source>
</evidence>
<dbReference type="SUPFAM" id="SSF57903">
    <property type="entry name" value="FYVE/PHD zinc finger"/>
    <property type="match status" value="1"/>
</dbReference>
<dbReference type="PROSITE" id="PS01359">
    <property type="entry name" value="ZF_PHD_1"/>
    <property type="match status" value="1"/>
</dbReference>
<evidence type="ECO:0000313" key="18">
    <source>
        <dbReference type="Proteomes" id="UP000694402"/>
    </source>
</evidence>
<name>A0A8C8IEL1_ONCTS</name>
<dbReference type="SMART" id="SM00558">
    <property type="entry name" value="JmjC"/>
    <property type="match status" value="1"/>
</dbReference>
<keyword evidence="8" id="KW-0560">Oxidoreductase</keyword>
<comment type="similarity">
    <text evidence="2">Belongs to the JHDM1 histone demethylase family. JHDM1D subfamily.</text>
</comment>
<dbReference type="GO" id="GO:0051213">
    <property type="term" value="F:dioxygenase activity"/>
    <property type="evidence" value="ECO:0007669"/>
    <property type="project" value="UniProtKB-KW"/>
</dbReference>
<sequence length="547" mass="62839">MAAASLYCVCQQSYDVSRFMIECDICKDWFHGSCVQVEEHHAVDIDVYHCPNCDVQHGPCLMKKRINWHRHDYTEPDDGSRLVQAGTSVFVRELQNRPFPSASEILVQMQGYQVTQKYLEKQGFSYPIAVPQLGGLGLKLPPSSFSVRDVEEYVGGDKIVDVIDVARQADSKMKLREFVKYYYKPHRPKVLNVISLEFSDTKMAELVVVPDIAQKMSWVENYWPEDSLFPKPFVQKYCLMGVKDSYTDFHIDFGGTSVWYHVLWGEKIFYLIKPTQDNLTLYEVWSSSPNQSEVFFGDKVDQCYKCVVPQGTTVLIPTGEERLRFCNSLFSPQDKMCSFFTRNLSGFKVFKFLYCFNMPHIQHYISKALLQELREDNCQPPVYLTDGVKALINALKNWLKREVTEQASDVPDHIRPNHLIKELTKEIRYLESGGSKPVKSQGCGPCPLTLSTLDKAGHHARRTARRLRHHHHHHHHAPKTPSNLEILELHTRQVLKRLEVGPFEQDVPFSSTVMAKFNKTSMASAAAVERSLDNNLLLVMCNGRIIR</sequence>
<dbReference type="SUPFAM" id="SSF51197">
    <property type="entry name" value="Clavaminate synthase-like"/>
    <property type="match status" value="1"/>
</dbReference>
<comment type="subcellular location">
    <subcellularLocation>
        <location evidence="1">Nucleus</location>
    </subcellularLocation>
</comment>
<evidence type="ECO:0000256" key="9">
    <source>
        <dbReference type="ARBA" id="ARBA00023004"/>
    </source>
</evidence>
<evidence type="ECO:0000256" key="6">
    <source>
        <dbReference type="ARBA" id="ARBA00022853"/>
    </source>
</evidence>
<dbReference type="Gene3D" id="1.20.58.1360">
    <property type="match status" value="1"/>
</dbReference>
<dbReference type="PANTHER" id="PTHR23123">
    <property type="entry name" value="PHD/F-BOX CONTAINING PROTEIN"/>
    <property type="match status" value="1"/>
</dbReference>
<dbReference type="Proteomes" id="UP000694402">
    <property type="component" value="Unassembled WGS sequence"/>
</dbReference>
<keyword evidence="7" id="KW-0223">Dioxygenase</keyword>
<keyword evidence="5" id="KW-0862">Zinc</keyword>
<evidence type="ECO:0000259" key="15">
    <source>
        <dbReference type="PROSITE" id="PS50016"/>
    </source>
</evidence>
<dbReference type="Pfam" id="PF00628">
    <property type="entry name" value="PHD"/>
    <property type="match status" value="1"/>
</dbReference>
<dbReference type="GO" id="GO:0005634">
    <property type="term" value="C:nucleus"/>
    <property type="evidence" value="ECO:0007669"/>
    <property type="project" value="UniProtKB-SubCell"/>
</dbReference>
<reference evidence="17" key="2">
    <citation type="submission" date="2025-09" db="UniProtKB">
        <authorList>
            <consortium name="Ensembl"/>
        </authorList>
    </citation>
    <scope>IDENTIFICATION</scope>
</reference>
<evidence type="ECO:0000256" key="14">
    <source>
        <dbReference type="SAM" id="MobiDB-lite"/>
    </source>
</evidence>
<reference evidence="17" key="1">
    <citation type="submission" date="2025-08" db="UniProtKB">
        <authorList>
            <consortium name="Ensembl"/>
        </authorList>
    </citation>
    <scope>IDENTIFICATION</scope>
</reference>
<proteinExistence type="inferred from homology"/>
<keyword evidence="18" id="KW-1185">Reference proteome</keyword>